<sequence length="256" mass="27914">MVNSSLPEDPIKCSSTNRNCTITNSYGAFPDRSVCRAAEVAYPTTEEELIAVVATATTSKRKMKVATRFSHSIPKLVCPDGEDGLLISTKFLNRMLEIDRERMTMSVESGVTLRQLINEAAKAGLALPYAPIVTPAGPEEGHSKARTIVSGDPDLNAARVSLGVLGVISQVTLQLQPLFKRSITFSVKHDVDLGDQVARFGYQHEFADMTWYPSQRKVTYRIDDRVSSNVSGNGLNNFIGFRSMVSGALAILRTTG</sequence>
<protein>
    <recommendedName>
        <fullName evidence="3">FAD-binding PCMH-type domain-containing protein</fullName>
    </recommendedName>
</protein>
<dbReference type="InterPro" id="IPR016166">
    <property type="entry name" value="FAD-bd_PCMH"/>
</dbReference>
<evidence type="ECO:0000256" key="1">
    <source>
        <dbReference type="ARBA" id="ARBA00005466"/>
    </source>
</evidence>
<dbReference type="Proteomes" id="UP000626092">
    <property type="component" value="Unassembled WGS sequence"/>
</dbReference>
<dbReference type="AlphaFoldDB" id="A0A834HEF0"/>
<evidence type="ECO:0000313" key="4">
    <source>
        <dbReference type="EMBL" id="KAF7152423.1"/>
    </source>
</evidence>
<dbReference type="GO" id="GO:0016491">
    <property type="term" value="F:oxidoreductase activity"/>
    <property type="evidence" value="ECO:0007669"/>
    <property type="project" value="UniProtKB-KW"/>
</dbReference>
<dbReference type="EMBL" id="WJXA01000001">
    <property type="protein sequence ID" value="KAF7152423.1"/>
    <property type="molecule type" value="Genomic_DNA"/>
</dbReference>
<comment type="similarity">
    <text evidence="1">Belongs to the oxygen-dependent FAD-linked oxidoreductase family.</text>
</comment>
<name>A0A834HEF0_RHOSS</name>
<dbReference type="InterPro" id="IPR036318">
    <property type="entry name" value="FAD-bd_PCMH-like_sf"/>
</dbReference>
<organism evidence="4 5">
    <name type="scientific">Rhododendron simsii</name>
    <name type="common">Sims's rhododendron</name>
    <dbReference type="NCBI Taxonomy" id="118357"/>
    <lineage>
        <taxon>Eukaryota</taxon>
        <taxon>Viridiplantae</taxon>
        <taxon>Streptophyta</taxon>
        <taxon>Embryophyta</taxon>
        <taxon>Tracheophyta</taxon>
        <taxon>Spermatophyta</taxon>
        <taxon>Magnoliopsida</taxon>
        <taxon>eudicotyledons</taxon>
        <taxon>Gunneridae</taxon>
        <taxon>Pentapetalae</taxon>
        <taxon>asterids</taxon>
        <taxon>Ericales</taxon>
        <taxon>Ericaceae</taxon>
        <taxon>Ericoideae</taxon>
        <taxon>Rhodoreae</taxon>
        <taxon>Rhododendron</taxon>
    </lineage>
</organism>
<dbReference type="SUPFAM" id="SSF56176">
    <property type="entry name" value="FAD-binding/transporter-associated domain-like"/>
    <property type="match status" value="1"/>
</dbReference>
<dbReference type="Pfam" id="PF01565">
    <property type="entry name" value="FAD_binding_4"/>
    <property type="match status" value="1"/>
</dbReference>
<accession>A0A834HEF0</accession>
<dbReference type="PANTHER" id="PTHR13878:SF67">
    <property type="entry name" value="L-GULONOLACTONE OXIDASE 5"/>
    <property type="match status" value="1"/>
</dbReference>
<dbReference type="InterPro" id="IPR016169">
    <property type="entry name" value="FAD-bd_PCMH_sub2"/>
</dbReference>
<dbReference type="InterPro" id="IPR006094">
    <property type="entry name" value="Oxid_FAD_bind_N"/>
</dbReference>
<evidence type="ECO:0000313" key="5">
    <source>
        <dbReference type="Proteomes" id="UP000626092"/>
    </source>
</evidence>
<evidence type="ECO:0000256" key="2">
    <source>
        <dbReference type="ARBA" id="ARBA00023002"/>
    </source>
</evidence>
<gene>
    <name evidence="4" type="ORF">RHSIM_Rhsim01G0179700</name>
</gene>
<evidence type="ECO:0000259" key="3">
    <source>
        <dbReference type="PROSITE" id="PS51387"/>
    </source>
</evidence>
<reference evidence="4" key="1">
    <citation type="submission" date="2019-11" db="EMBL/GenBank/DDBJ databases">
        <authorList>
            <person name="Liu Y."/>
            <person name="Hou J."/>
            <person name="Li T.-Q."/>
            <person name="Guan C.-H."/>
            <person name="Wu X."/>
            <person name="Wu H.-Z."/>
            <person name="Ling F."/>
            <person name="Zhang R."/>
            <person name="Shi X.-G."/>
            <person name="Ren J.-P."/>
            <person name="Chen E.-F."/>
            <person name="Sun J.-M."/>
        </authorList>
    </citation>
    <scope>NUCLEOTIDE SEQUENCE</scope>
    <source>
        <strain evidence="4">Adult_tree_wgs_1</strain>
        <tissue evidence="4">Leaves</tissue>
    </source>
</reference>
<dbReference type="InterPro" id="IPR050432">
    <property type="entry name" value="FAD-linked_Oxidoreductases_BP"/>
</dbReference>
<dbReference type="PROSITE" id="PS51387">
    <property type="entry name" value="FAD_PCMH"/>
    <property type="match status" value="1"/>
</dbReference>
<keyword evidence="5" id="KW-1185">Reference proteome</keyword>
<keyword evidence="2" id="KW-0560">Oxidoreductase</keyword>
<feature type="domain" description="FAD-binding PCMH-type" evidence="3">
    <location>
        <begin position="33"/>
        <end position="198"/>
    </location>
</feature>
<proteinExistence type="inferred from homology"/>
<dbReference type="PANTHER" id="PTHR13878">
    <property type="entry name" value="GULONOLACTONE OXIDASE"/>
    <property type="match status" value="1"/>
</dbReference>
<dbReference type="OrthoDB" id="1934989at2759"/>
<dbReference type="GO" id="GO:0071949">
    <property type="term" value="F:FAD binding"/>
    <property type="evidence" value="ECO:0007669"/>
    <property type="project" value="InterPro"/>
</dbReference>
<comment type="caution">
    <text evidence="4">The sequence shown here is derived from an EMBL/GenBank/DDBJ whole genome shotgun (WGS) entry which is preliminary data.</text>
</comment>
<dbReference type="Gene3D" id="3.30.465.10">
    <property type="match status" value="2"/>
</dbReference>